<comment type="catalytic activity">
    <reaction evidence="2">
        <text>2,5-diamino-6-hydroxy-4-(5-phosphoribosylamino)-pyrimidine + H2O = 2,5,6-triamino-4-hydroxypyrimidine + D-ribose 5-phosphate</text>
        <dbReference type="Rhea" id="RHEA:23436"/>
        <dbReference type="ChEBI" id="CHEBI:15377"/>
        <dbReference type="ChEBI" id="CHEBI:58614"/>
        <dbReference type="ChEBI" id="CHEBI:78346"/>
        <dbReference type="ChEBI" id="CHEBI:137796"/>
    </reaction>
</comment>
<dbReference type="EMBL" id="PZKL01000045">
    <property type="protein sequence ID" value="PTH78999.1"/>
    <property type="molecule type" value="Genomic_DNA"/>
</dbReference>
<proteinExistence type="predicted"/>
<dbReference type="CDD" id="cd15457">
    <property type="entry name" value="NADAR"/>
    <property type="match status" value="1"/>
</dbReference>
<sequence>MATITNENFVLFWKSDSIYSNWHTRNCSFIWRGIRFFNSEAALMYAKAEFFGDRAVMEKVLKNQNPFVVKGLGRDVTPFVDAQWSAARYQLMVEILIEKFSQNKHLLEELLATGTRTLVEASPVDKIWGVGLAPENPLAQDPSKWRGQNLLGKALMEVRIALLKKV</sequence>
<evidence type="ECO:0000313" key="4">
    <source>
        <dbReference type="EMBL" id="PTH78999.1"/>
    </source>
</evidence>
<evidence type="ECO:0000313" key="5">
    <source>
        <dbReference type="Proteomes" id="UP000241986"/>
    </source>
</evidence>
<evidence type="ECO:0000256" key="1">
    <source>
        <dbReference type="ARBA" id="ARBA00000022"/>
    </source>
</evidence>
<reference evidence="4 5" key="1">
    <citation type="submission" date="2018-03" db="EMBL/GenBank/DDBJ databases">
        <title>Aeromonas veronii whole genome sequencing and analysis.</title>
        <authorList>
            <person name="Xie H."/>
            <person name="Liu T."/>
            <person name="Wang K."/>
        </authorList>
    </citation>
    <scope>NUCLEOTIDE SEQUENCE [LARGE SCALE GENOMIC DNA]</scope>
    <source>
        <strain evidence="4 5">XH.VA.1</strain>
    </source>
</reference>
<comment type="catalytic activity">
    <reaction evidence="1">
        <text>5-amino-6-(5-phospho-D-ribosylamino)uracil + H2O = 5,6-diaminouracil + D-ribose 5-phosphate</text>
        <dbReference type="Rhea" id="RHEA:55020"/>
        <dbReference type="ChEBI" id="CHEBI:15377"/>
        <dbReference type="ChEBI" id="CHEBI:46252"/>
        <dbReference type="ChEBI" id="CHEBI:58453"/>
        <dbReference type="ChEBI" id="CHEBI:78346"/>
    </reaction>
</comment>
<dbReference type="InterPro" id="IPR037238">
    <property type="entry name" value="YbiA-like_sf"/>
</dbReference>
<feature type="domain" description="NADAR" evidence="3">
    <location>
        <begin position="12"/>
        <end position="162"/>
    </location>
</feature>
<protein>
    <submittedName>
        <fullName evidence="4">DUF1768 domain-containing protein</fullName>
    </submittedName>
</protein>
<name>A0A2T4MWN5_AERVE</name>
<evidence type="ECO:0000256" key="2">
    <source>
        <dbReference type="ARBA" id="ARBA00000751"/>
    </source>
</evidence>
<dbReference type="AlphaFoldDB" id="A0A2T4MWN5"/>
<dbReference type="InterPro" id="IPR012816">
    <property type="entry name" value="NADAR"/>
</dbReference>
<dbReference type="RefSeq" id="WP_107684624.1">
    <property type="nucleotide sequence ID" value="NZ_PZKL01000045.1"/>
</dbReference>
<dbReference type="Gene3D" id="1.10.357.40">
    <property type="entry name" value="YbiA-like"/>
    <property type="match status" value="1"/>
</dbReference>
<dbReference type="SUPFAM" id="SSF143990">
    <property type="entry name" value="YbiA-like"/>
    <property type="match status" value="1"/>
</dbReference>
<dbReference type="Proteomes" id="UP000241986">
    <property type="component" value="Unassembled WGS sequence"/>
</dbReference>
<organism evidence="4 5">
    <name type="scientific">Aeromonas veronii</name>
    <dbReference type="NCBI Taxonomy" id="654"/>
    <lineage>
        <taxon>Bacteria</taxon>
        <taxon>Pseudomonadati</taxon>
        <taxon>Pseudomonadota</taxon>
        <taxon>Gammaproteobacteria</taxon>
        <taxon>Aeromonadales</taxon>
        <taxon>Aeromonadaceae</taxon>
        <taxon>Aeromonas</taxon>
    </lineage>
</organism>
<dbReference type="Pfam" id="PF08719">
    <property type="entry name" value="NADAR"/>
    <property type="match status" value="1"/>
</dbReference>
<accession>A0A2T4MWN5</accession>
<comment type="caution">
    <text evidence="4">The sequence shown here is derived from an EMBL/GenBank/DDBJ whole genome shotgun (WGS) entry which is preliminary data.</text>
</comment>
<evidence type="ECO:0000259" key="3">
    <source>
        <dbReference type="Pfam" id="PF08719"/>
    </source>
</evidence>
<gene>
    <name evidence="4" type="ORF">DAA48_21410</name>
</gene>
<dbReference type="NCBIfam" id="TIGR02464">
    <property type="entry name" value="ribofla_fusion"/>
    <property type="match status" value="1"/>
</dbReference>